<evidence type="ECO:0000313" key="2">
    <source>
        <dbReference type="Proteomes" id="UP000177167"/>
    </source>
</evidence>
<sequence>MNKELLETGADMQKTPEENNYQKYLALGGIINEADYNSALERIRSFHLLTKTLILQAENIAKYAEIELQNVEDGPDPRVILYGILRSDIRPEGVEYHHSSMSDQKLFVEALRMLGDAESVGKMIKRYPNISFKYQRGPDK</sequence>
<organism evidence="1 2">
    <name type="scientific">Candidatus Yanofskybacteria bacterium RIFCSPHIGHO2_02_FULL_41_11</name>
    <dbReference type="NCBI Taxonomy" id="1802675"/>
    <lineage>
        <taxon>Bacteria</taxon>
        <taxon>Candidatus Yanofskyibacteriota</taxon>
    </lineage>
</organism>
<proteinExistence type="predicted"/>
<gene>
    <name evidence="1" type="ORF">A3J46_02305</name>
</gene>
<reference evidence="1 2" key="1">
    <citation type="journal article" date="2016" name="Nat. Commun.">
        <title>Thousands of microbial genomes shed light on interconnected biogeochemical processes in an aquifer system.</title>
        <authorList>
            <person name="Anantharaman K."/>
            <person name="Brown C.T."/>
            <person name="Hug L.A."/>
            <person name="Sharon I."/>
            <person name="Castelle C.J."/>
            <person name="Probst A.J."/>
            <person name="Thomas B.C."/>
            <person name="Singh A."/>
            <person name="Wilkins M.J."/>
            <person name="Karaoz U."/>
            <person name="Brodie E.L."/>
            <person name="Williams K.H."/>
            <person name="Hubbard S.S."/>
            <person name="Banfield J.F."/>
        </authorList>
    </citation>
    <scope>NUCLEOTIDE SEQUENCE [LARGE SCALE GENOMIC DNA]</scope>
</reference>
<evidence type="ECO:0000313" key="1">
    <source>
        <dbReference type="EMBL" id="OGN09569.1"/>
    </source>
</evidence>
<accession>A0A1F8FBE7</accession>
<dbReference type="EMBL" id="MGJP01000032">
    <property type="protein sequence ID" value="OGN09569.1"/>
    <property type="molecule type" value="Genomic_DNA"/>
</dbReference>
<comment type="caution">
    <text evidence="1">The sequence shown here is derived from an EMBL/GenBank/DDBJ whole genome shotgun (WGS) entry which is preliminary data.</text>
</comment>
<dbReference type="Proteomes" id="UP000177167">
    <property type="component" value="Unassembled WGS sequence"/>
</dbReference>
<protein>
    <submittedName>
        <fullName evidence="1">Uncharacterized protein</fullName>
    </submittedName>
</protein>
<dbReference type="AlphaFoldDB" id="A0A1F8FBE7"/>
<name>A0A1F8FBE7_9BACT</name>